<dbReference type="Gene3D" id="3.30.420.10">
    <property type="entry name" value="Ribonuclease H-like superfamily/Ribonuclease H"/>
    <property type="match status" value="1"/>
</dbReference>
<comment type="function">
    <text evidence="5">Non-catalytic subunit of the queuine tRNA-ribosyltransferase (TGT) that catalyzes the base-exchange of a guanine (G) residue with queuine (Q) at position 34 (anticodon wobble position) in tRNAs with GU(N) anticodons (tRNA-Asp, -Asn, -His and -Tyr), resulting in the hypermodified nucleoside queuosine (7-(((4,5-cis-dihydroxy-2-cyclopenten-1-yl)amino)methyl)-7-deazaguanosine).</text>
</comment>
<dbReference type="GO" id="GO:0008479">
    <property type="term" value="F:tRNA-guanosine(34) queuine transglycosylase activity"/>
    <property type="evidence" value="ECO:0007669"/>
    <property type="project" value="UniProtKB-UniRule"/>
</dbReference>
<dbReference type="GO" id="GO:0005737">
    <property type="term" value="C:cytoplasm"/>
    <property type="evidence" value="ECO:0007669"/>
    <property type="project" value="UniProtKB-SubCell"/>
</dbReference>
<evidence type="ECO:0000313" key="9">
    <source>
        <dbReference type="Proteomes" id="UP000719412"/>
    </source>
</evidence>
<comment type="caution">
    <text evidence="8">The sequence shown here is derived from an EMBL/GenBank/DDBJ whole genome shotgun (WGS) entry which is preliminary data.</text>
</comment>
<dbReference type="SUPFAM" id="SSF64268">
    <property type="entry name" value="PX domain"/>
    <property type="match status" value="1"/>
</dbReference>
<gene>
    <name evidence="8" type="ORF">GEV33_014150</name>
</gene>
<keyword evidence="4" id="KW-0862">Zinc</keyword>
<keyword evidence="3" id="KW-0479">Metal-binding</keyword>
<comment type="subcellular location">
    <subcellularLocation>
        <location evidence="5">Cytoplasm</location>
    </subcellularLocation>
</comment>
<keyword evidence="6" id="KW-0175">Coiled coil</keyword>
<dbReference type="NCBIfam" id="TIGR00449">
    <property type="entry name" value="tgt_general"/>
    <property type="match status" value="1"/>
</dbReference>
<dbReference type="GO" id="GO:0046872">
    <property type="term" value="F:metal ion binding"/>
    <property type="evidence" value="ECO:0007669"/>
    <property type="project" value="UniProtKB-KW"/>
</dbReference>
<dbReference type="SMART" id="SM00312">
    <property type="entry name" value="PX"/>
    <property type="match status" value="1"/>
</dbReference>
<dbReference type="GO" id="GO:0006400">
    <property type="term" value="P:tRNA modification"/>
    <property type="evidence" value="ECO:0007669"/>
    <property type="project" value="InterPro"/>
</dbReference>
<evidence type="ECO:0000313" key="8">
    <source>
        <dbReference type="EMBL" id="KAH0808643.1"/>
    </source>
</evidence>
<keyword evidence="9" id="KW-1185">Reference proteome</keyword>
<dbReference type="InterPro" id="IPR037911">
    <property type="entry name" value="SNX16_PX"/>
</dbReference>
<dbReference type="GO" id="GO:0035091">
    <property type="term" value="F:phosphatidylinositol binding"/>
    <property type="evidence" value="ECO:0007669"/>
    <property type="project" value="InterPro"/>
</dbReference>
<evidence type="ECO:0000256" key="3">
    <source>
        <dbReference type="ARBA" id="ARBA00022723"/>
    </source>
</evidence>
<reference evidence="8" key="1">
    <citation type="journal article" date="2020" name="J Insects Food Feed">
        <title>The yellow mealworm (Tenebrio molitor) genome: a resource for the emerging insects as food and feed industry.</title>
        <authorList>
            <person name="Eriksson T."/>
            <person name="Andere A."/>
            <person name="Kelstrup H."/>
            <person name="Emery V."/>
            <person name="Picard C."/>
        </authorList>
    </citation>
    <scope>NUCLEOTIDE SEQUENCE</scope>
    <source>
        <strain evidence="8">Stoneville</strain>
        <tissue evidence="8">Whole head</tissue>
    </source>
</reference>
<comment type="similarity">
    <text evidence="5">Belongs to the queuine tRNA-ribosyltransferase family. QTRT2 subfamily.</text>
</comment>
<dbReference type="PROSITE" id="PS50195">
    <property type="entry name" value="PX"/>
    <property type="match status" value="1"/>
</dbReference>
<reference evidence="8" key="2">
    <citation type="submission" date="2021-08" db="EMBL/GenBank/DDBJ databases">
        <authorList>
            <person name="Eriksson T."/>
        </authorList>
    </citation>
    <scope>NUCLEOTIDE SEQUENCE</scope>
    <source>
        <strain evidence="8">Stoneville</strain>
        <tissue evidence="8">Whole head</tissue>
    </source>
</reference>
<dbReference type="InterPro" id="IPR036511">
    <property type="entry name" value="TGT-like_sf"/>
</dbReference>
<organism evidence="8 9">
    <name type="scientific">Tenebrio molitor</name>
    <name type="common">Yellow mealworm beetle</name>
    <dbReference type="NCBI Taxonomy" id="7067"/>
    <lineage>
        <taxon>Eukaryota</taxon>
        <taxon>Metazoa</taxon>
        <taxon>Ecdysozoa</taxon>
        <taxon>Arthropoda</taxon>
        <taxon>Hexapoda</taxon>
        <taxon>Insecta</taxon>
        <taxon>Pterygota</taxon>
        <taxon>Neoptera</taxon>
        <taxon>Endopterygota</taxon>
        <taxon>Coleoptera</taxon>
        <taxon>Polyphaga</taxon>
        <taxon>Cucujiformia</taxon>
        <taxon>Tenebrionidae</taxon>
        <taxon>Tenebrio</taxon>
    </lineage>
</organism>
<dbReference type="InterPro" id="IPR036871">
    <property type="entry name" value="PX_dom_sf"/>
</dbReference>
<evidence type="ECO:0000256" key="1">
    <source>
        <dbReference type="ARBA" id="ARBA00022490"/>
    </source>
</evidence>
<evidence type="ECO:0000256" key="5">
    <source>
        <dbReference type="HAMAP-Rule" id="MF_03043"/>
    </source>
</evidence>
<dbReference type="HAMAP" id="MF_03043">
    <property type="entry name" value="QTRT2"/>
    <property type="match status" value="1"/>
</dbReference>
<evidence type="ECO:0000256" key="6">
    <source>
        <dbReference type="SAM" id="Coils"/>
    </source>
</evidence>
<keyword evidence="1 5" id="KW-0963">Cytoplasm</keyword>
<dbReference type="PANTHER" id="PTHR46064:SF1">
    <property type="entry name" value="QUEUINE TRNA-RIBOSYLTRANSFERASE ACCESSORY SUBUNIT 2"/>
    <property type="match status" value="1"/>
</dbReference>
<dbReference type="InterPro" id="IPR050852">
    <property type="entry name" value="Queuine_tRNA-ribosyltrfase"/>
</dbReference>
<comment type="subunit">
    <text evidence="5">Heterodimer of a catalytic subunit and an accessory subunit.</text>
</comment>
<dbReference type="EMBL" id="JABDTM020028626">
    <property type="protein sequence ID" value="KAH0808643.1"/>
    <property type="molecule type" value="Genomic_DNA"/>
</dbReference>
<evidence type="ECO:0000256" key="2">
    <source>
        <dbReference type="ARBA" id="ARBA00022694"/>
    </source>
</evidence>
<dbReference type="InterPro" id="IPR001683">
    <property type="entry name" value="PX_dom"/>
</dbReference>
<dbReference type="Pfam" id="PF00787">
    <property type="entry name" value="PX"/>
    <property type="match status" value="1"/>
</dbReference>
<evidence type="ECO:0000256" key="4">
    <source>
        <dbReference type="ARBA" id="ARBA00022833"/>
    </source>
</evidence>
<dbReference type="AlphaFoldDB" id="A0A8J6L7D6"/>
<evidence type="ECO:0000259" key="7">
    <source>
        <dbReference type="PROSITE" id="PS50195"/>
    </source>
</evidence>
<dbReference type="GO" id="GO:0003676">
    <property type="term" value="F:nucleic acid binding"/>
    <property type="evidence" value="ECO:0007669"/>
    <property type="project" value="InterPro"/>
</dbReference>
<dbReference type="Gene3D" id="3.20.20.105">
    <property type="entry name" value="Queuine tRNA-ribosyltransferase-like"/>
    <property type="match status" value="1"/>
</dbReference>
<dbReference type="InterPro" id="IPR028592">
    <property type="entry name" value="QTRTD1"/>
</dbReference>
<dbReference type="Pfam" id="PF01702">
    <property type="entry name" value="TGT"/>
    <property type="match status" value="1"/>
</dbReference>
<dbReference type="Gene3D" id="3.30.1520.10">
    <property type="entry name" value="Phox-like domain"/>
    <property type="match status" value="1"/>
</dbReference>
<protein>
    <recommendedName>
        <fullName evidence="5">Queuine tRNA-ribosyltransferase accessory subunit 2</fullName>
    </recommendedName>
    <alternativeName>
        <fullName evidence="5">Queuine tRNA-ribosyltransferase domain-containing protein 1</fullName>
    </alternativeName>
</protein>
<sequence length="747" mass="86061">MKFYVEPVSKCTQRLGTLTEIEAKPSVSIKTPAVMLHTQGGQIPHITHEVFRLVSRKPQVLQIPLAGMHTFKEAMQYYEGTISSFIGSKDSLSCLTLQDPCNITKQGHHSSLKVPIWTKNGKVYYDAKSYMDVVESFKPDMYFLLSDGDTNISSSEKRVSKSVSNTTNFYKDCLERHRKSDVLKHSFVIAPIVGGYKQIAREKYINTMFEDVKDVDGFLLDGLHNNGPEAEFLEFNEIEPIIRCILNKLPVEKLRVVQGCWNPVNVINLVELGIDLFDTSYCHILTERSAAMTFAIETTDQTNTYEINLRDAKYVDDFQPILIGCDCLSCTKYSRAYIHHLLSVHELLGPILVMITMDKCNSDITESVTKLKVQEIVHPLKTNNNEISECETAEEAITTDSEDYLSEPLRYRSFQYSTTSNDSNSTLVQQNSIPEENANFFSCNGELDISNIQIPIVGYEIMEERARFTVYKLRIENKVTGDCWYVFRRYTDFVRLCNRVRNSHPQVVQLLPRKRWLKNNFDPIFLEERVSGLQTFVNAILAEPSLITSQEIQDFFCLNEPPIYSESNEESRAMFEALEETINELKTQLREKDSVIDSLQDSLHSKTLECDNLMKIIQRSTMNCQKCQKEYRHGDHTASVFLKESFRPVVLLWSYICIYVRLVLTDSNTMASPILHLTPLDFNFWDHTKDLGYEVEINTKGQLQKRVTDAANQIRKNPEMLNSVYENWYRRTQMCLNANGRHTEHLL</sequence>
<dbReference type="InterPro" id="IPR002616">
    <property type="entry name" value="tRNA_ribo_trans-like"/>
</dbReference>
<comment type="caution">
    <text evidence="5">Lacks conserved residue(s) required for the propagation of feature annotation.</text>
</comment>
<dbReference type="InterPro" id="IPR036397">
    <property type="entry name" value="RNaseH_sf"/>
</dbReference>
<dbReference type="CDD" id="cd07276">
    <property type="entry name" value="PX_SNX16"/>
    <property type="match status" value="1"/>
</dbReference>
<dbReference type="PANTHER" id="PTHR46064">
    <property type="entry name" value="QUEUINE TRNA-RIBOSYLTRANSFERASE ACCESSORY SUBUNIT 2"/>
    <property type="match status" value="1"/>
</dbReference>
<feature type="coiled-coil region" evidence="6">
    <location>
        <begin position="568"/>
        <end position="602"/>
    </location>
</feature>
<proteinExistence type="inferred from homology"/>
<dbReference type="SUPFAM" id="SSF51713">
    <property type="entry name" value="tRNA-guanine transglycosylase"/>
    <property type="match status" value="1"/>
</dbReference>
<keyword evidence="2 5" id="KW-0819">tRNA processing</keyword>
<dbReference type="Proteomes" id="UP000719412">
    <property type="component" value="Unassembled WGS sequence"/>
</dbReference>
<name>A0A8J6L7D6_TENMO</name>
<feature type="domain" description="PX" evidence="7">
    <location>
        <begin position="449"/>
        <end position="563"/>
    </location>
</feature>
<accession>A0A8J6L7D6</accession>